<dbReference type="Gene3D" id="1.10.150.50">
    <property type="entry name" value="Transcription Factor, Ets-1"/>
    <property type="match status" value="2"/>
</dbReference>
<dbReference type="GO" id="GO:0045892">
    <property type="term" value="P:negative regulation of DNA-templated transcription"/>
    <property type="evidence" value="ECO:0007669"/>
    <property type="project" value="TreeGrafter"/>
</dbReference>
<dbReference type="SMART" id="SM00454">
    <property type="entry name" value="SAM"/>
    <property type="match status" value="2"/>
</dbReference>
<dbReference type="Proteomes" id="UP001249851">
    <property type="component" value="Unassembled WGS sequence"/>
</dbReference>
<dbReference type="SUPFAM" id="SSF54236">
    <property type="entry name" value="Ubiquitin-like"/>
    <property type="match status" value="1"/>
</dbReference>
<dbReference type="InterPro" id="IPR050548">
    <property type="entry name" value="PcG_chromatin_remod_factors"/>
</dbReference>
<keyword evidence="5" id="KW-1185">Reference proteome</keyword>
<feature type="domain" description="Ubiquitin-like" evidence="2">
    <location>
        <begin position="279"/>
        <end position="336"/>
    </location>
</feature>
<dbReference type="SUPFAM" id="SSF47769">
    <property type="entry name" value="SAM/Pointed domain"/>
    <property type="match status" value="2"/>
</dbReference>
<proteinExistence type="predicted"/>
<organism evidence="4 5">
    <name type="scientific">Acropora cervicornis</name>
    <name type="common">Staghorn coral</name>
    <dbReference type="NCBI Taxonomy" id="6130"/>
    <lineage>
        <taxon>Eukaryota</taxon>
        <taxon>Metazoa</taxon>
        <taxon>Cnidaria</taxon>
        <taxon>Anthozoa</taxon>
        <taxon>Hexacorallia</taxon>
        <taxon>Scleractinia</taxon>
        <taxon>Astrocoeniina</taxon>
        <taxon>Acroporidae</taxon>
        <taxon>Acropora</taxon>
    </lineage>
</organism>
<dbReference type="EMBL" id="JARQWQ010000007">
    <property type="protein sequence ID" value="KAK2570807.1"/>
    <property type="molecule type" value="Genomic_DNA"/>
</dbReference>
<comment type="caution">
    <text evidence="4">The sequence shown here is derived from an EMBL/GenBank/DDBJ whole genome shotgun (WGS) entry which is preliminary data.</text>
</comment>
<gene>
    <name evidence="4" type="ORF">P5673_004505</name>
</gene>
<feature type="domain" description="SAM" evidence="3">
    <location>
        <begin position="379"/>
        <end position="421"/>
    </location>
</feature>
<reference evidence="4" key="1">
    <citation type="journal article" date="2023" name="G3 (Bethesda)">
        <title>Whole genome assembly and annotation of the endangered Caribbean coral Acropora cervicornis.</title>
        <authorList>
            <person name="Selwyn J.D."/>
            <person name="Vollmer S.V."/>
        </authorList>
    </citation>
    <scope>NUCLEOTIDE SEQUENCE</scope>
    <source>
        <strain evidence="4">K2</strain>
    </source>
</reference>
<feature type="region of interest" description="Disordered" evidence="1">
    <location>
        <begin position="90"/>
        <end position="109"/>
    </location>
</feature>
<dbReference type="AlphaFoldDB" id="A0AAD9R0K9"/>
<dbReference type="GO" id="GO:0003682">
    <property type="term" value="F:chromatin binding"/>
    <property type="evidence" value="ECO:0007669"/>
    <property type="project" value="TreeGrafter"/>
</dbReference>
<dbReference type="InterPro" id="IPR035979">
    <property type="entry name" value="RBD_domain_sf"/>
</dbReference>
<dbReference type="InterPro" id="IPR000626">
    <property type="entry name" value="Ubiquitin-like_dom"/>
</dbReference>
<dbReference type="InterPro" id="IPR012677">
    <property type="entry name" value="Nucleotide-bd_a/b_plait_sf"/>
</dbReference>
<dbReference type="InterPro" id="IPR029071">
    <property type="entry name" value="Ubiquitin-like_domsf"/>
</dbReference>
<dbReference type="GO" id="GO:0042393">
    <property type="term" value="F:histone binding"/>
    <property type="evidence" value="ECO:0007669"/>
    <property type="project" value="TreeGrafter"/>
</dbReference>
<feature type="region of interest" description="Disordered" evidence="1">
    <location>
        <begin position="162"/>
        <end position="183"/>
    </location>
</feature>
<dbReference type="GO" id="GO:0003676">
    <property type="term" value="F:nucleic acid binding"/>
    <property type="evidence" value="ECO:0007669"/>
    <property type="project" value="InterPro"/>
</dbReference>
<evidence type="ECO:0000313" key="5">
    <source>
        <dbReference type="Proteomes" id="UP001249851"/>
    </source>
</evidence>
<name>A0AAD9R0K9_ACRCE</name>
<dbReference type="Gene3D" id="3.10.20.90">
    <property type="entry name" value="Phosphatidylinositol 3-kinase Catalytic Subunit, Chain A, domain 1"/>
    <property type="match status" value="1"/>
</dbReference>
<dbReference type="PROSITE" id="PS50105">
    <property type="entry name" value="SAM_DOMAIN"/>
    <property type="match status" value="1"/>
</dbReference>
<dbReference type="InterPro" id="IPR013761">
    <property type="entry name" value="SAM/pointed_sf"/>
</dbReference>
<dbReference type="SUPFAM" id="SSF54928">
    <property type="entry name" value="RNA-binding domain, RBD"/>
    <property type="match status" value="1"/>
</dbReference>
<reference evidence="4" key="2">
    <citation type="journal article" date="2023" name="Science">
        <title>Genomic signatures of disease resistance in endangered staghorn corals.</title>
        <authorList>
            <person name="Vollmer S.V."/>
            <person name="Selwyn J.D."/>
            <person name="Despard B.A."/>
            <person name="Roesel C.L."/>
        </authorList>
    </citation>
    <scope>NUCLEOTIDE SEQUENCE</scope>
    <source>
        <strain evidence="4">K2</strain>
    </source>
</reference>
<evidence type="ECO:0000259" key="2">
    <source>
        <dbReference type="PROSITE" id="PS50053"/>
    </source>
</evidence>
<evidence type="ECO:0000256" key="1">
    <source>
        <dbReference type="SAM" id="MobiDB-lite"/>
    </source>
</evidence>
<dbReference type="InterPro" id="IPR001660">
    <property type="entry name" value="SAM"/>
</dbReference>
<evidence type="ECO:0000259" key="3">
    <source>
        <dbReference type="PROSITE" id="PS50105"/>
    </source>
</evidence>
<feature type="compositionally biased region" description="Basic residues" evidence="1">
    <location>
        <begin position="168"/>
        <end position="182"/>
    </location>
</feature>
<dbReference type="PANTHER" id="PTHR12247">
    <property type="entry name" value="POLYCOMB GROUP PROTEIN"/>
    <property type="match status" value="1"/>
</dbReference>
<dbReference type="PROSITE" id="PS50053">
    <property type="entry name" value="UBIQUITIN_2"/>
    <property type="match status" value="1"/>
</dbReference>
<accession>A0AAD9R0K9</accession>
<dbReference type="PANTHER" id="PTHR12247:SF138">
    <property type="entry name" value="POLYHOMEOTIC DISTAL, ISOFORM A-RELATED"/>
    <property type="match status" value="1"/>
</dbReference>
<evidence type="ECO:0000313" key="4">
    <source>
        <dbReference type="EMBL" id="KAK2570807.1"/>
    </source>
</evidence>
<sequence>MEFDELKVFIHSLPPDCQENSLKDFLEAVGDFPGGVTKVSIHPKKTFAFVTVSHTHVAKTLLSRTLLYCDGSGNFYMLKCCPYVKQQSRRKRLPESKPKQNLCSPQSMKRKETIISNPANCTPSVQVHPFTPDFSVLSLSKPKRKRKKKDAFAVWFSDISSTPCSASSKKRTTARKKKKSKVFKPEYHKSESFEFGDLHSERKQCTSNDTEQVTSTIEVFNLETSERDQVQENHGLNKVEERDMVLGHYENASKPLCESPRSSLTQVIIDHDYLGPLCLQFTSPPSVADVKNEIMDRTALPIEEQTIYCNGKKLSDTLDLSSLVVAQGKHLSLLLSSGSLRGGGDPKKVKSEVEGATGGVEVDPVLQTAGEDVMSMETWDAEKVERWLRIIKLNKYGAVCRQECISGRALLLIASRSVNELVRILNLKKGPETILMDNLQKPLQVFDKGKPQMPSCSEATIEKWSVEELCSWLKELGIPENSLQEAENEEISGSALLLLRKNGKLRDCLKMKIGPWIVLENELSLHLERSGDISGEVLTAPNGQTVVKNNFILETEVVKESAEPEAMNNPSIKTFRKIPSKINLSEEEKKLSLLRNALHLDIESQTEYKVQHCLVRSIFVKRGKGANALEKLFTFIVILKEEFVADNPSKLWGK</sequence>
<dbReference type="Gene3D" id="3.30.70.330">
    <property type="match status" value="1"/>
</dbReference>
<protein>
    <submittedName>
        <fullName evidence="4">Uncharacterized protein</fullName>
    </submittedName>
</protein>
<dbReference type="GO" id="GO:0035102">
    <property type="term" value="C:PRC1 complex"/>
    <property type="evidence" value="ECO:0007669"/>
    <property type="project" value="TreeGrafter"/>
</dbReference>